<organism evidence="2 3">
    <name type="scientific">Roseomonas marmotae</name>
    <dbReference type="NCBI Taxonomy" id="2768161"/>
    <lineage>
        <taxon>Bacteria</taxon>
        <taxon>Pseudomonadati</taxon>
        <taxon>Pseudomonadota</taxon>
        <taxon>Alphaproteobacteria</taxon>
        <taxon>Acetobacterales</taxon>
        <taxon>Roseomonadaceae</taxon>
        <taxon>Roseomonas</taxon>
    </lineage>
</organism>
<dbReference type="InterPro" id="IPR016181">
    <property type="entry name" value="Acyl_CoA_acyltransferase"/>
</dbReference>
<comment type="caution">
    <text evidence="2">The sequence shown here is derived from an EMBL/GenBank/DDBJ whole genome shotgun (WGS) entry which is preliminary data.</text>
</comment>
<evidence type="ECO:0000313" key="2">
    <source>
        <dbReference type="EMBL" id="MBO1076768.1"/>
    </source>
</evidence>
<sequence length="349" mass="38503">MQIRVAPLHRFTDLEGEWRALEAELPSLSFFQSWSWVGCLAEERYTDPVLLRAEAGGNLVGLALFNRRGGRLHLAESGDATLDAPFIEHNAPLLAPAAGPDALQAMLQAAWGAGARRLVLNGVPPALVQAAGGVPLRMQQRLAPRLSLDAVRAAGGDYLATRSSNTRHQLRRSARAFAEDGAVVLRRAETVPQALEWLEGLIRLHETSWQARGRPGAFASPYLLRFHRQLIAQALPRGEVDLLRVTAGEAVVGYLYNFRLRGQVLAYQSGLDHATAGLHRKPGMTCHALAIEQALARGDTVYDFLAGADRYKRSLANDEVPLLWAEMVPRWSPLGLGARLLRRWRQRME</sequence>
<evidence type="ECO:0000259" key="1">
    <source>
        <dbReference type="Pfam" id="PF13480"/>
    </source>
</evidence>
<gene>
    <name evidence="2" type="ORF">IAI60_19310</name>
</gene>
<dbReference type="InterPro" id="IPR038740">
    <property type="entry name" value="BioF2-like_GNAT_dom"/>
</dbReference>
<dbReference type="SUPFAM" id="SSF55729">
    <property type="entry name" value="Acyl-CoA N-acyltransferases (Nat)"/>
    <property type="match status" value="1"/>
</dbReference>
<protein>
    <submittedName>
        <fullName evidence="2">GNAT family N-acetyltransferase</fullName>
    </submittedName>
</protein>
<feature type="domain" description="BioF2-like acetyltransferase" evidence="1">
    <location>
        <begin position="164"/>
        <end position="313"/>
    </location>
</feature>
<name>A0ABS3KH07_9PROT</name>
<evidence type="ECO:0000313" key="3">
    <source>
        <dbReference type="Proteomes" id="UP001518990"/>
    </source>
</evidence>
<dbReference type="Proteomes" id="UP001518990">
    <property type="component" value="Unassembled WGS sequence"/>
</dbReference>
<accession>A0ABS3KH07</accession>
<dbReference type="Pfam" id="PF13480">
    <property type="entry name" value="Acetyltransf_6"/>
    <property type="match status" value="1"/>
</dbReference>
<proteinExistence type="predicted"/>
<dbReference type="RefSeq" id="WP_207450118.1">
    <property type="nucleotide sequence ID" value="NZ_CP061091.1"/>
</dbReference>
<dbReference type="EMBL" id="JACTNF010000029">
    <property type="protein sequence ID" value="MBO1076768.1"/>
    <property type="molecule type" value="Genomic_DNA"/>
</dbReference>
<dbReference type="Gene3D" id="3.40.630.30">
    <property type="match status" value="1"/>
</dbReference>
<keyword evidence="3" id="KW-1185">Reference proteome</keyword>
<reference evidence="2 3" key="1">
    <citation type="submission" date="2020-09" db="EMBL/GenBank/DDBJ databases">
        <title>Roseomonas.</title>
        <authorList>
            <person name="Zhu W."/>
        </authorList>
    </citation>
    <scope>NUCLEOTIDE SEQUENCE [LARGE SCALE GENOMIC DNA]</scope>
    <source>
        <strain evidence="2 3">1311</strain>
    </source>
</reference>